<proteinExistence type="predicted"/>
<organism evidence="1 2">
    <name type="scientific">Candidatus Harrisonbacteria bacterium RIFCSPHIGHO2_02_FULL_42_16</name>
    <dbReference type="NCBI Taxonomy" id="1798404"/>
    <lineage>
        <taxon>Bacteria</taxon>
        <taxon>Candidatus Harrisoniibacteriota</taxon>
    </lineage>
</organism>
<dbReference type="EMBL" id="MHJG01000020">
    <property type="protein sequence ID" value="OGY63616.1"/>
    <property type="molecule type" value="Genomic_DNA"/>
</dbReference>
<accession>A0A1G1ZHI2</accession>
<dbReference type="STRING" id="1798404.A3B92_03110"/>
<evidence type="ECO:0000313" key="2">
    <source>
        <dbReference type="Proteomes" id="UP000177960"/>
    </source>
</evidence>
<sequence>MASREGAAEGGPVQALKGLQARRGVGVILTGDLPWGENSAALERSAGAKRRRVSSLQKMFEQSCIIPQSI</sequence>
<comment type="caution">
    <text evidence="1">The sequence shown here is derived from an EMBL/GenBank/DDBJ whole genome shotgun (WGS) entry which is preliminary data.</text>
</comment>
<dbReference type="Proteomes" id="UP000177960">
    <property type="component" value="Unassembled WGS sequence"/>
</dbReference>
<dbReference type="AlphaFoldDB" id="A0A1G1ZHI2"/>
<gene>
    <name evidence="1" type="ORF">A3B92_03110</name>
</gene>
<protein>
    <submittedName>
        <fullName evidence="1">Uncharacterized protein</fullName>
    </submittedName>
</protein>
<evidence type="ECO:0000313" key="1">
    <source>
        <dbReference type="EMBL" id="OGY63616.1"/>
    </source>
</evidence>
<name>A0A1G1ZHI2_9BACT</name>
<reference evidence="1 2" key="1">
    <citation type="journal article" date="2016" name="Nat. Commun.">
        <title>Thousands of microbial genomes shed light on interconnected biogeochemical processes in an aquifer system.</title>
        <authorList>
            <person name="Anantharaman K."/>
            <person name="Brown C.T."/>
            <person name="Hug L.A."/>
            <person name="Sharon I."/>
            <person name="Castelle C.J."/>
            <person name="Probst A.J."/>
            <person name="Thomas B.C."/>
            <person name="Singh A."/>
            <person name="Wilkins M.J."/>
            <person name="Karaoz U."/>
            <person name="Brodie E.L."/>
            <person name="Williams K.H."/>
            <person name="Hubbard S.S."/>
            <person name="Banfield J.F."/>
        </authorList>
    </citation>
    <scope>NUCLEOTIDE SEQUENCE [LARGE SCALE GENOMIC DNA]</scope>
</reference>